<dbReference type="Proteomes" id="UP000036520">
    <property type="component" value="Chromosome"/>
</dbReference>
<name>A0A0H4P8X8_9BACT</name>
<dbReference type="STRING" id="320787.CA2015_1145"/>
<dbReference type="Gene3D" id="2.170.130.10">
    <property type="entry name" value="TonB-dependent receptor, plug domain"/>
    <property type="match status" value="1"/>
</dbReference>
<organism evidence="12 13">
    <name type="scientific">Cyclobacterium amurskyense</name>
    <dbReference type="NCBI Taxonomy" id="320787"/>
    <lineage>
        <taxon>Bacteria</taxon>
        <taxon>Pseudomonadati</taxon>
        <taxon>Bacteroidota</taxon>
        <taxon>Cytophagia</taxon>
        <taxon>Cytophagales</taxon>
        <taxon>Cyclobacteriaceae</taxon>
        <taxon>Cyclobacterium</taxon>
    </lineage>
</organism>
<dbReference type="InterPro" id="IPR000531">
    <property type="entry name" value="Beta-barrel_TonB"/>
</dbReference>
<evidence type="ECO:0000256" key="3">
    <source>
        <dbReference type="ARBA" id="ARBA00022452"/>
    </source>
</evidence>
<dbReference type="AlphaFoldDB" id="A0A0H4P8X8"/>
<dbReference type="KEGG" id="camu:CA2015_1145"/>
<dbReference type="InterPro" id="IPR012910">
    <property type="entry name" value="Plug_dom"/>
</dbReference>
<evidence type="ECO:0000256" key="7">
    <source>
        <dbReference type="ARBA" id="ARBA00023237"/>
    </source>
</evidence>
<dbReference type="NCBIfam" id="TIGR04056">
    <property type="entry name" value="OMP_RagA_SusC"/>
    <property type="match status" value="1"/>
</dbReference>
<dbReference type="InterPro" id="IPR039426">
    <property type="entry name" value="TonB-dep_rcpt-like"/>
</dbReference>
<dbReference type="InterPro" id="IPR008969">
    <property type="entry name" value="CarboxyPept-like_regulatory"/>
</dbReference>
<evidence type="ECO:0000256" key="4">
    <source>
        <dbReference type="ARBA" id="ARBA00022692"/>
    </source>
</evidence>
<keyword evidence="5 9" id="KW-0798">TonB box</keyword>
<feature type="domain" description="TonB-dependent receptor plug" evidence="11">
    <location>
        <begin position="223"/>
        <end position="329"/>
    </location>
</feature>
<protein>
    <submittedName>
        <fullName evidence="12">TonB-dependent receptor plug</fullName>
    </submittedName>
</protein>
<keyword evidence="7 8" id="KW-0998">Cell outer membrane</keyword>
<feature type="domain" description="TonB-dependent receptor-like beta-barrel" evidence="10">
    <location>
        <begin position="564"/>
        <end position="1010"/>
    </location>
</feature>
<keyword evidence="4 8" id="KW-0812">Transmembrane</keyword>
<dbReference type="OrthoDB" id="9768177at2"/>
<dbReference type="FunFam" id="2.60.40.1120:FF:000003">
    <property type="entry name" value="Outer membrane protein Omp121"/>
    <property type="match status" value="1"/>
</dbReference>
<dbReference type="RefSeq" id="WP_084011659.1">
    <property type="nucleotide sequence ID" value="NZ_CAXBGM010000040.1"/>
</dbReference>
<evidence type="ECO:0000256" key="2">
    <source>
        <dbReference type="ARBA" id="ARBA00022448"/>
    </source>
</evidence>
<dbReference type="InterPro" id="IPR036942">
    <property type="entry name" value="Beta-barrel_TonB_sf"/>
</dbReference>
<evidence type="ECO:0000256" key="1">
    <source>
        <dbReference type="ARBA" id="ARBA00004571"/>
    </source>
</evidence>
<keyword evidence="6 8" id="KW-0472">Membrane</keyword>
<keyword evidence="3 8" id="KW-1134">Transmembrane beta strand</keyword>
<proteinExistence type="inferred from homology"/>
<dbReference type="Pfam" id="PF13715">
    <property type="entry name" value="CarbopepD_reg_2"/>
    <property type="match status" value="1"/>
</dbReference>
<gene>
    <name evidence="12" type="ORF">CA2015_1145</name>
</gene>
<dbReference type="GO" id="GO:0009279">
    <property type="term" value="C:cell outer membrane"/>
    <property type="evidence" value="ECO:0007669"/>
    <property type="project" value="UniProtKB-SubCell"/>
</dbReference>
<dbReference type="Gene3D" id="2.60.40.1120">
    <property type="entry name" value="Carboxypeptidase-like, regulatory domain"/>
    <property type="match status" value="1"/>
</dbReference>
<evidence type="ECO:0000256" key="6">
    <source>
        <dbReference type="ARBA" id="ARBA00023136"/>
    </source>
</evidence>
<dbReference type="SUPFAM" id="SSF49464">
    <property type="entry name" value="Carboxypeptidase regulatory domain-like"/>
    <property type="match status" value="1"/>
</dbReference>
<evidence type="ECO:0000313" key="12">
    <source>
        <dbReference type="EMBL" id="AKP50594.1"/>
    </source>
</evidence>
<evidence type="ECO:0000256" key="9">
    <source>
        <dbReference type="RuleBase" id="RU003357"/>
    </source>
</evidence>
<accession>A0A0H4P8X8</accession>
<dbReference type="PATRIC" id="fig|320787.5.peg.1268"/>
<dbReference type="NCBIfam" id="TIGR04057">
    <property type="entry name" value="SusC_RagA_signa"/>
    <property type="match status" value="1"/>
</dbReference>
<sequence>MKRSLHILSMVGKYYLYGFFLQLLCLNLMYASPTKGQSSLDISEVYLSLDLKEASLAESFNKIKSQTDFFFIYDHDLVDNSLPVNLHVEHQSLEEVLLSLAASHTLSFKQVDNRISVKVAKKNAKVKEIAVEVTVKGKVTDANGDPIPGATVYVQGTTKGTATDMNGDYSIVAPEGAILVFSFIGFDTQEISVGSRSVIDVILTEGMASLDEMVVVGYGTQKKVNLTGSVDVISSDMLEDRHAANVSQLLVGTTPGLNFGFDANGYQPGAKASIDIRGIGSLNGGAPYILIDGFPGDMNSLNPEDIASISVLKDAAASAIYGARAPYGVVMITTKSGKKDSKLTVNYSGSMSLVTPAKLPGTLDSYTYARVLNEAALNKGSSLKFNESTIDRIIAYQDGDYDYIRSQFPDGFPAENVTNWSAFPAAGGGWHGGNGDGHANNDFWDLATGPNMGQSHNFSVQGGSDKTSYYLSAGFTNQASSFTWADDYNKRYNLTAKINTSLTDWWDLRFETRLMKNNRHFPSGARPESSDSYNALLHIIYNTAPKQAVFDSFGNQVQSSVKSFFEAGASNDETTENWQIIGTELRPLKGWKINADFAYQSTDFYGLHDGREFGEQNWLTGEQTSSWVASQVNEYHSSNYYWSSNLYTSYDWSFNESHNFMAMVGAQYETGKYRSLNGQARNLIVPDIISLNTATGDPSITEALSQWATEGYFGRLTYNFKEKYLLESNVRYDGTSRFLEGKRWGFFPSFSAGWVVSNEDFWLESSGFISTLKLRGSWGQLGNQNVSAYQDLALIQLSKNLLNWLPGYNQTGQVGYTLTPSLVSPSLTWEKAATTNIGVDLELFRNKLGVNFDWFERNTTDMIGPSETLPGVLGASVPRSNNSALRTRGWELSVRWKEFVNSDLSYFVGFNLYDAKAVVTSYNNPTGYLGSWLVGQEVGDIWGWSSNGLFQSQQEIDNHADQSFIYNIWNTGDVKYDDLNGDGVINNGQNTIDDHGDLMLLGNSSAHYQFGINLGANYKGFDFSMLWKGTAKRDKGMNYNDYAYYGFRRANWSQPKWDHLDYFRDTPGTKYVGLYEGDANINTDAFYPRPYEDNLSNVKNQTYNSRYLGNFAYIRLQDVQLGYSLSESVIGRFGLSKVRVYLSGSNLLTFDHLPVGMDPTLPSGGYSNSTGKDYRADRIYSMGLNVTF</sequence>
<dbReference type="Pfam" id="PF00593">
    <property type="entry name" value="TonB_dep_Rec_b-barrel"/>
    <property type="match status" value="1"/>
</dbReference>
<keyword evidence="13" id="KW-1185">Reference proteome</keyword>
<evidence type="ECO:0000259" key="10">
    <source>
        <dbReference type="Pfam" id="PF00593"/>
    </source>
</evidence>
<comment type="subcellular location">
    <subcellularLocation>
        <location evidence="1 8">Cell outer membrane</location>
        <topology evidence="1 8">Multi-pass membrane protein</topology>
    </subcellularLocation>
</comment>
<evidence type="ECO:0000256" key="8">
    <source>
        <dbReference type="PROSITE-ProRule" id="PRU01360"/>
    </source>
</evidence>
<dbReference type="EMBL" id="CP012040">
    <property type="protein sequence ID" value="AKP50594.1"/>
    <property type="molecule type" value="Genomic_DNA"/>
</dbReference>
<evidence type="ECO:0000313" key="13">
    <source>
        <dbReference type="Proteomes" id="UP000036520"/>
    </source>
</evidence>
<comment type="similarity">
    <text evidence="8 9">Belongs to the TonB-dependent receptor family.</text>
</comment>
<dbReference type="Pfam" id="PF07715">
    <property type="entry name" value="Plug"/>
    <property type="match status" value="1"/>
</dbReference>
<dbReference type="InterPro" id="IPR023996">
    <property type="entry name" value="TonB-dep_OMP_SusC/RagA"/>
</dbReference>
<evidence type="ECO:0000259" key="11">
    <source>
        <dbReference type="Pfam" id="PF07715"/>
    </source>
</evidence>
<keyword evidence="12" id="KW-0675">Receptor</keyword>
<evidence type="ECO:0000256" key="5">
    <source>
        <dbReference type="ARBA" id="ARBA00023077"/>
    </source>
</evidence>
<dbReference type="InterPro" id="IPR037066">
    <property type="entry name" value="Plug_dom_sf"/>
</dbReference>
<reference evidence="12 13" key="1">
    <citation type="submission" date="2015-07" db="EMBL/GenBank/DDBJ databases">
        <authorList>
            <person name="Kim K.M."/>
        </authorList>
    </citation>
    <scope>NUCLEOTIDE SEQUENCE [LARGE SCALE GENOMIC DNA]</scope>
    <source>
        <strain evidence="12 13">KCTC 12363</strain>
    </source>
</reference>
<dbReference type="SUPFAM" id="SSF56935">
    <property type="entry name" value="Porins"/>
    <property type="match status" value="1"/>
</dbReference>
<dbReference type="InterPro" id="IPR023997">
    <property type="entry name" value="TonB-dep_OMP_SusC/RagA_CS"/>
</dbReference>
<dbReference type="Gene3D" id="2.40.170.20">
    <property type="entry name" value="TonB-dependent receptor, beta-barrel domain"/>
    <property type="match status" value="1"/>
</dbReference>
<dbReference type="PROSITE" id="PS52016">
    <property type="entry name" value="TONB_DEPENDENT_REC_3"/>
    <property type="match status" value="1"/>
</dbReference>
<keyword evidence="2 8" id="KW-0813">Transport</keyword>